<evidence type="ECO:0000313" key="1">
    <source>
        <dbReference type="EMBL" id="WOL04498.1"/>
    </source>
</evidence>
<gene>
    <name evidence="1" type="ORF">Cni_G13219</name>
</gene>
<reference evidence="1 2" key="1">
    <citation type="submission" date="2023-10" db="EMBL/GenBank/DDBJ databases">
        <title>Chromosome-scale genome assembly provides insights into flower coloration mechanisms of Canna indica.</title>
        <authorList>
            <person name="Li C."/>
        </authorList>
    </citation>
    <scope>NUCLEOTIDE SEQUENCE [LARGE SCALE GENOMIC DNA]</scope>
    <source>
        <tissue evidence="1">Flower</tissue>
    </source>
</reference>
<protein>
    <submittedName>
        <fullName evidence="1">Uncharacterized protein</fullName>
    </submittedName>
</protein>
<dbReference type="AlphaFoldDB" id="A0AAQ3QCW9"/>
<sequence length="91" mass="10531">MEHGLLTQNLGFTCFVEVGFPKEDQSEEYLPEEVVEQDQYKSRASNLYPVEQVQSFHVPSSFSFNNSHEINIGRTWNSSTWEVELGLVYPE</sequence>
<dbReference type="Proteomes" id="UP001327560">
    <property type="component" value="Chromosome 4"/>
</dbReference>
<evidence type="ECO:0000313" key="2">
    <source>
        <dbReference type="Proteomes" id="UP001327560"/>
    </source>
</evidence>
<accession>A0AAQ3QCW9</accession>
<organism evidence="1 2">
    <name type="scientific">Canna indica</name>
    <name type="common">Indian-shot</name>
    <dbReference type="NCBI Taxonomy" id="4628"/>
    <lineage>
        <taxon>Eukaryota</taxon>
        <taxon>Viridiplantae</taxon>
        <taxon>Streptophyta</taxon>
        <taxon>Embryophyta</taxon>
        <taxon>Tracheophyta</taxon>
        <taxon>Spermatophyta</taxon>
        <taxon>Magnoliopsida</taxon>
        <taxon>Liliopsida</taxon>
        <taxon>Zingiberales</taxon>
        <taxon>Cannaceae</taxon>
        <taxon>Canna</taxon>
    </lineage>
</organism>
<dbReference type="EMBL" id="CP136893">
    <property type="protein sequence ID" value="WOL04498.1"/>
    <property type="molecule type" value="Genomic_DNA"/>
</dbReference>
<name>A0AAQ3QCW9_9LILI</name>
<proteinExistence type="predicted"/>
<keyword evidence="2" id="KW-1185">Reference proteome</keyword>